<accession>A0A4Y2GSA5</accession>
<evidence type="ECO:0000256" key="2">
    <source>
        <dbReference type="ARBA" id="ARBA00022525"/>
    </source>
</evidence>
<evidence type="ECO:0000256" key="1">
    <source>
        <dbReference type="ARBA" id="ARBA00004613"/>
    </source>
</evidence>
<dbReference type="PROSITE" id="PS51162">
    <property type="entry name" value="THYROGLOBULIN_1_2"/>
    <property type="match status" value="2"/>
</dbReference>
<keyword evidence="4 5" id="KW-1015">Disulfide bond</keyword>
<dbReference type="Gene3D" id="4.10.800.10">
    <property type="entry name" value="Thyroglobulin type-1"/>
    <property type="match status" value="2"/>
</dbReference>
<dbReference type="EMBL" id="BGPR01001482">
    <property type="protein sequence ID" value="GBM55024.1"/>
    <property type="molecule type" value="Genomic_DNA"/>
</dbReference>
<feature type="disulfide bond" evidence="5">
    <location>
        <begin position="125"/>
        <end position="132"/>
    </location>
</feature>
<dbReference type="CDD" id="cd00191">
    <property type="entry name" value="TY"/>
    <property type="match status" value="1"/>
</dbReference>
<dbReference type="OrthoDB" id="406800at2759"/>
<evidence type="ECO:0000256" key="3">
    <source>
        <dbReference type="ARBA" id="ARBA00022737"/>
    </source>
</evidence>
<gene>
    <name evidence="8" type="ORF">AVEN_80929_1</name>
</gene>
<proteinExistence type="predicted"/>
<keyword evidence="3" id="KW-0677">Repeat</keyword>
<keyword evidence="2" id="KW-0964">Secreted</keyword>
<dbReference type="SUPFAM" id="SSF57610">
    <property type="entry name" value="Thyroglobulin type-1 domain"/>
    <property type="match status" value="2"/>
</dbReference>
<keyword evidence="6" id="KW-0732">Signal</keyword>
<dbReference type="GO" id="GO:0005615">
    <property type="term" value="C:extracellular space"/>
    <property type="evidence" value="ECO:0007669"/>
    <property type="project" value="TreeGrafter"/>
</dbReference>
<dbReference type="PANTHER" id="PTHR12352:SF3">
    <property type="entry name" value="NIDOGEN-2"/>
    <property type="match status" value="1"/>
</dbReference>
<comment type="caution">
    <text evidence="5">Lacks conserved residue(s) required for the propagation of feature annotation.</text>
</comment>
<evidence type="ECO:0000313" key="9">
    <source>
        <dbReference type="Proteomes" id="UP000499080"/>
    </source>
</evidence>
<dbReference type="InterPro" id="IPR051950">
    <property type="entry name" value="Dev_reg/Prot_inhib"/>
</dbReference>
<dbReference type="PANTHER" id="PTHR12352">
    <property type="entry name" value="SECRETED MODULAR CALCIUM-BINDING PROTEIN"/>
    <property type="match status" value="1"/>
</dbReference>
<evidence type="ECO:0000256" key="6">
    <source>
        <dbReference type="SAM" id="SignalP"/>
    </source>
</evidence>
<protein>
    <recommendedName>
        <fullName evidence="7">Thyroglobulin type-1 domain-containing protein</fullName>
    </recommendedName>
</protein>
<name>A0A4Y2GSA5_ARAVE</name>
<dbReference type="Proteomes" id="UP000499080">
    <property type="component" value="Unassembled WGS sequence"/>
</dbReference>
<feature type="signal peptide" evidence="6">
    <location>
        <begin position="1"/>
        <end position="19"/>
    </location>
</feature>
<dbReference type="InterPro" id="IPR000716">
    <property type="entry name" value="Thyroglobulin_1"/>
</dbReference>
<dbReference type="InterPro" id="IPR036857">
    <property type="entry name" value="Thyroglobulin_1_sf"/>
</dbReference>
<feature type="domain" description="Thyroglobulin type-1" evidence="7">
    <location>
        <begin position="102"/>
        <end position="152"/>
    </location>
</feature>
<comment type="subcellular location">
    <subcellularLocation>
        <location evidence="1">Secreted</location>
    </subcellularLocation>
</comment>
<dbReference type="Pfam" id="PF00086">
    <property type="entry name" value="Thyroglobulin_1"/>
    <property type="match status" value="2"/>
</dbReference>
<comment type="caution">
    <text evidence="8">The sequence shown here is derived from an EMBL/GenBank/DDBJ whole genome shotgun (WGS) entry which is preliminary data.</text>
</comment>
<feature type="disulfide bond" evidence="5">
    <location>
        <begin position="73"/>
        <end position="93"/>
    </location>
</feature>
<evidence type="ECO:0000313" key="8">
    <source>
        <dbReference type="EMBL" id="GBM55024.1"/>
    </source>
</evidence>
<feature type="chain" id="PRO_5021261325" description="Thyroglobulin type-1 domain-containing protein" evidence="6">
    <location>
        <begin position="20"/>
        <end position="159"/>
    </location>
</feature>
<organism evidence="8 9">
    <name type="scientific">Araneus ventricosus</name>
    <name type="common">Orbweaver spider</name>
    <name type="synonym">Epeira ventricosa</name>
    <dbReference type="NCBI Taxonomy" id="182803"/>
    <lineage>
        <taxon>Eukaryota</taxon>
        <taxon>Metazoa</taxon>
        <taxon>Ecdysozoa</taxon>
        <taxon>Arthropoda</taxon>
        <taxon>Chelicerata</taxon>
        <taxon>Arachnida</taxon>
        <taxon>Araneae</taxon>
        <taxon>Araneomorphae</taxon>
        <taxon>Entelegynae</taxon>
        <taxon>Araneoidea</taxon>
        <taxon>Araneidae</taxon>
        <taxon>Araneus</taxon>
    </lineage>
</organism>
<sequence length="159" mass="17975">MMRILTCAVFLCLSSAVLCDYHYPGYRGADCPTAREEMLKRPPGDWMIPRCNKDGSFQALQCFDNPGPDDCMCVGRNGAPFNLPRMGDNIETCICHIVSQDQYRIDKEYRTLKCNSSGYFNPLQCSMKTGKCWCVTKYGTVVAPPSVSRKWCDDVAHLY</sequence>
<feature type="domain" description="Thyroglobulin type-1" evidence="7">
    <location>
        <begin position="28"/>
        <end position="93"/>
    </location>
</feature>
<dbReference type="AlphaFoldDB" id="A0A4Y2GSA5"/>
<reference evidence="8 9" key="1">
    <citation type="journal article" date="2019" name="Sci. Rep.">
        <title>Orb-weaving spider Araneus ventricosus genome elucidates the spidroin gene catalogue.</title>
        <authorList>
            <person name="Kono N."/>
            <person name="Nakamura H."/>
            <person name="Ohtoshi R."/>
            <person name="Moran D.A.P."/>
            <person name="Shinohara A."/>
            <person name="Yoshida Y."/>
            <person name="Fujiwara M."/>
            <person name="Mori M."/>
            <person name="Tomita M."/>
            <person name="Arakawa K."/>
        </authorList>
    </citation>
    <scope>NUCLEOTIDE SEQUENCE [LARGE SCALE GENOMIC DNA]</scope>
</reference>
<evidence type="ECO:0000256" key="4">
    <source>
        <dbReference type="ARBA" id="ARBA00023157"/>
    </source>
</evidence>
<evidence type="ECO:0000259" key="7">
    <source>
        <dbReference type="PROSITE" id="PS51162"/>
    </source>
</evidence>
<keyword evidence="9" id="KW-1185">Reference proteome</keyword>
<dbReference type="SMART" id="SM00211">
    <property type="entry name" value="TY"/>
    <property type="match status" value="2"/>
</dbReference>
<evidence type="ECO:0000256" key="5">
    <source>
        <dbReference type="PROSITE-ProRule" id="PRU00500"/>
    </source>
</evidence>